<reference evidence="1 2" key="1">
    <citation type="submission" date="2007-08" db="EMBL/GenBank/DDBJ databases">
        <title>Complete sequence of Shewanella sediminis HAW-EB3.</title>
        <authorList>
            <consortium name="US DOE Joint Genome Institute"/>
            <person name="Copeland A."/>
            <person name="Lucas S."/>
            <person name="Lapidus A."/>
            <person name="Barry K."/>
            <person name="Glavina del Rio T."/>
            <person name="Dalin E."/>
            <person name="Tice H."/>
            <person name="Pitluck S."/>
            <person name="Chertkov O."/>
            <person name="Brettin T."/>
            <person name="Bruce D."/>
            <person name="Detter J.C."/>
            <person name="Han C."/>
            <person name="Schmutz J."/>
            <person name="Larimer F."/>
            <person name="Land M."/>
            <person name="Hauser L."/>
            <person name="Kyrpides N."/>
            <person name="Kim E."/>
            <person name="Zhao J.-S."/>
            <person name="Richardson P."/>
        </authorList>
    </citation>
    <scope>NUCLEOTIDE SEQUENCE [LARGE SCALE GENOMIC DNA]</scope>
    <source>
        <strain evidence="1 2">HAW-EB3</strain>
    </source>
</reference>
<dbReference type="RefSeq" id="WP_012142615.1">
    <property type="nucleotide sequence ID" value="NC_009831.1"/>
</dbReference>
<dbReference type="EMBL" id="CP000821">
    <property type="protein sequence ID" value="ABV36880.1"/>
    <property type="molecule type" value="Genomic_DNA"/>
</dbReference>
<evidence type="ECO:0000313" key="1">
    <source>
        <dbReference type="EMBL" id="ABV36880.1"/>
    </source>
</evidence>
<dbReference type="STRING" id="425104.Ssed_2271"/>
<dbReference type="AlphaFoldDB" id="A8FVK7"/>
<protein>
    <submittedName>
        <fullName evidence="1">Uncharacterized protein</fullName>
    </submittedName>
</protein>
<dbReference type="OrthoDB" id="6265070at2"/>
<dbReference type="Proteomes" id="UP000002015">
    <property type="component" value="Chromosome"/>
</dbReference>
<dbReference type="HOGENOM" id="CLU_1915673_0_0_6"/>
<proteinExistence type="predicted"/>
<name>A8FVK7_SHESH</name>
<gene>
    <name evidence="1" type="ordered locus">Ssed_2271</name>
</gene>
<accession>A8FVK7</accession>
<evidence type="ECO:0000313" key="2">
    <source>
        <dbReference type="Proteomes" id="UP000002015"/>
    </source>
</evidence>
<organism evidence="1 2">
    <name type="scientific">Shewanella sediminis (strain HAW-EB3)</name>
    <dbReference type="NCBI Taxonomy" id="425104"/>
    <lineage>
        <taxon>Bacteria</taxon>
        <taxon>Pseudomonadati</taxon>
        <taxon>Pseudomonadota</taxon>
        <taxon>Gammaproteobacteria</taxon>
        <taxon>Alteromonadales</taxon>
        <taxon>Shewanellaceae</taxon>
        <taxon>Shewanella</taxon>
    </lineage>
</organism>
<dbReference type="KEGG" id="sse:Ssed_2271"/>
<keyword evidence="2" id="KW-1185">Reference proteome</keyword>
<dbReference type="InterPro" id="IPR045425">
    <property type="entry name" value="DUF6508"/>
</dbReference>
<dbReference type="Pfam" id="PF20118">
    <property type="entry name" value="DUF6508"/>
    <property type="match status" value="1"/>
</dbReference>
<sequence>MQISDNFIKEIKAPSNHRVKMFLKDTRTCYQEEVNGVDRETLDFKAAVFIESAYKREVMLLGLDWGEWFNQTLSEMSLCEIPLWLKKASLADCLCCLTMIVRQSRFCDGSLARAISDGIVSALLVRLESLNS</sequence>